<dbReference type="Pfam" id="PF00300">
    <property type="entry name" value="His_Phos_1"/>
    <property type="match status" value="1"/>
</dbReference>
<gene>
    <name evidence="1" type="ORF">D0469_01505</name>
</gene>
<name>A0A372LT73_9BACI</name>
<evidence type="ECO:0000313" key="2">
    <source>
        <dbReference type="Proteomes" id="UP000264541"/>
    </source>
</evidence>
<proteinExistence type="predicted"/>
<comment type="caution">
    <text evidence="1">The sequence shown here is derived from an EMBL/GenBank/DDBJ whole genome shotgun (WGS) entry which is preliminary data.</text>
</comment>
<dbReference type="SUPFAM" id="SSF53254">
    <property type="entry name" value="Phosphoglycerate mutase-like"/>
    <property type="match status" value="1"/>
</dbReference>
<dbReference type="InterPro" id="IPR029033">
    <property type="entry name" value="His_PPase_superfam"/>
</dbReference>
<organism evidence="1 2">
    <name type="scientific">Peribacillus saganii</name>
    <dbReference type="NCBI Taxonomy" id="2303992"/>
    <lineage>
        <taxon>Bacteria</taxon>
        <taxon>Bacillati</taxon>
        <taxon>Bacillota</taxon>
        <taxon>Bacilli</taxon>
        <taxon>Bacillales</taxon>
        <taxon>Bacillaceae</taxon>
        <taxon>Peribacillus</taxon>
    </lineage>
</organism>
<dbReference type="AlphaFoldDB" id="A0A372LT73"/>
<keyword evidence="2" id="KW-1185">Reference proteome</keyword>
<dbReference type="Gene3D" id="3.40.50.1240">
    <property type="entry name" value="Phosphoglycerate mutase-like"/>
    <property type="match status" value="1"/>
</dbReference>
<dbReference type="OrthoDB" id="9783269at2"/>
<dbReference type="InterPro" id="IPR050275">
    <property type="entry name" value="PGM_Phosphatase"/>
</dbReference>
<dbReference type="SMART" id="SM00855">
    <property type="entry name" value="PGAM"/>
    <property type="match status" value="1"/>
</dbReference>
<protein>
    <submittedName>
        <fullName evidence="1">Histidine phosphatase family protein</fullName>
    </submittedName>
</protein>
<sequence>MDDCVVIALFRHGLTEGNIRKAYVGWSDSQLSSAGKQQIISLKKMIGKYEWIVSSDLGRCCETAAILFPGQPIDKRSGLREMNFGSWEGMTHQDLEEDPDYIQWLKNPFTDKIPQGEFFLEFEKRILLEWCWLVEATIDKRVSRVAVVTHGGVIRTLLTNFAPEERSFWDWNIGHGRGFELVWKKKAFRRESRCTLLREVPLTGNLNG</sequence>
<dbReference type="EMBL" id="QVTE01000004">
    <property type="protein sequence ID" value="RFU71411.1"/>
    <property type="molecule type" value="Genomic_DNA"/>
</dbReference>
<dbReference type="PANTHER" id="PTHR48100">
    <property type="entry name" value="BROAD-SPECIFICITY PHOSPHATASE YOR283W-RELATED"/>
    <property type="match status" value="1"/>
</dbReference>
<dbReference type="GO" id="GO:0016791">
    <property type="term" value="F:phosphatase activity"/>
    <property type="evidence" value="ECO:0007669"/>
    <property type="project" value="TreeGrafter"/>
</dbReference>
<dbReference type="InterPro" id="IPR013078">
    <property type="entry name" value="His_Pase_superF_clade-1"/>
</dbReference>
<evidence type="ECO:0000313" key="1">
    <source>
        <dbReference type="EMBL" id="RFU71411.1"/>
    </source>
</evidence>
<reference evidence="1 2" key="1">
    <citation type="submission" date="2018-08" db="EMBL/GenBank/DDBJ databases">
        <title>Bacillus chawlae sp. nov., Bacillus glennii sp. nov., and Bacillus saganii sp. nov. Isolated from the Vehicle Assembly Building at Kennedy Space Center where the Viking Spacecraft were Assembled.</title>
        <authorList>
            <person name="Seuylemezian A."/>
            <person name="Vaishampayan P."/>
        </authorList>
    </citation>
    <scope>NUCLEOTIDE SEQUENCE [LARGE SCALE GENOMIC DNA]</scope>
    <source>
        <strain evidence="1 2">V47-23a</strain>
    </source>
</reference>
<dbReference type="Proteomes" id="UP000264541">
    <property type="component" value="Unassembled WGS sequence"/>
</dbReference>
<accession>A0A372LT73</accession>
<dbReference type="GO" id="GO:0005737">
    <property type="term" value="C:cytoplasm"/>
    <property type="evidence" value="ECO:0007669"/>
    <property type="project" value="TreeGrafter"/>
</dbReference>
<dbReference type="CDD" id="cd07067">
    <property type="entry name" value="HP_PGM_like"/>
    <property type="match status" value="1"/>
</dbReference>
<dbReference type="PANTHER" id="PTHR48100:SF1">
    <property type="entry name" value="HISTIDINE PHOSPHATASE FAMILY PROTEIN-RELATED"/>
    <property type="match status" value="1"/>
</dbReference>